<dbReference type="PANTHER" id="PTHR34979">
    <property type="entry name" value="INNER MEMBRANE PROTEIN YGAZ"/>
    <property type="match status" value="1"/>
</dbReference>
<comment type="subcellular location">
    <subcellularLocation>
        <location evidence="1">Cell membrane</location>
        <topology evidence="1">Multi-pass membrane protein</topology>
    </subcellularLocation>
</comment>
<dbReference type="PANTHER" id="PTHR34979:SF1">
    <property type="entry name" value="INNER MEMBRANE PROTEIN YGAZ"/>
    <property type="match status" value="1"/>
</dbReference>
<protein>
    <submittedName>
        <fullName evidence="9">AzlC family ABC transporter permease</fullName>
    </submittedName>
</protein>
<keyword evidence="5 8" id="KW-0812">Transmembrane</keyword>
<name>A0ABW5RJ57_9MICO</name>
<sequence length="245" mass="26287">MPHSDTAQPADLAQVHREEIKAGLKDGLTIAWAYLPFGMSYGMYAHSQGLPWWLAAITALLIFAGSVEFLVAGMLAAAAPIATIATTTFLVNSRHLVYGLSVPIERIKNPWLRAYGIHCLTDEMYAVCTSLPRSVLTPRRMLAIGASGHFYWVSGTTIGSIIALFLPFDLSFMSFAVVALFVVLALEAARVSGEWWMLAAGLAIATAAALVVPQLTMLVGLVGYCTLATVVIARRRFRNVTGGGA</sequence>
<dbReference type="EMBL" id="JBHUNF010000004">
    <property type="protein sequence ID" value="MFD2675103.1"/>
    <property type="molecule type" value="Genomic_DNA"/>
</dbReference>
<feature type="transmembrane region" description="Helical" evidence="8">
    <location>
        <begin position="50"/>
        <end position="71"/>
    </location>
</feature>
<keyword evidence="6 8" id="KW-1133">Transmembrane helix</keyword>
<evidence type="ECO:0000256" key="4">
    <source>
        <dbReference type="ARBA" id="ARBA00022475"/>
    </source>
</evidence>
<comment type="similarity">
    <text evidence="2">Belongs to the AzlC family.</text>
</comment>
<keyword evidence="3" id="KW-0813">Transport</keyword>
<evidence type="ECO:0000256" key="7">
    <source>
        <dbReference type="ARBA" id="ARBA00023136"/>
    </source>
</evidence>
<keyword evidence="7 8" id="KW-0472">Membrane</keyword>
<comment type="caution">
    <text evidence="9">The sequence shown here is derived from an EMBL/GenBank/DDBJ whole genome shotgun (WGS) entry which is preliminary data.</text>
</comment>
<keyword evidence="4" id="KW-1003">Cell membrane</keyword>
<evidence type="ECO:0000313" key="9">
    <source>
        <dbReference type="EMBL" id="MFD2675103.1"/>
    </source>
</evidence>
<evidence type="ECO:0000313" key="10">
    <source>
        <dbReference type="Proteomes" id="UP001597453"/>
    </source>
</evidence>
<organism evidence="9 10">
    <name type="scientific">Gulosibacter bifidus</name>
    <dbReference type="NCBI Taxonomy" id="272239"/>
    <lineage>
        <taxon>Bacteria</taxon>
        <taxon>Bacillati</taxon>
        <taxon>Actinomycetota</taxon>
        <taxon>Actinomycetes</taxon>
        <taxon>Micrococcales</taxon>
        <taxon>Microbacteriaceae</taxon>
        <taxon>Gulosibacter</taxon>
    </lineage>
</organism>
<evidence type="ECO:0000256" key="5">
    <source>
        <dbReference type="ARBA" id="ARBA00022692"/>
    </source>
</evidence>
<dbReference type="InterPro" id="IPR011606">
    <property type="entry name" value="Brnchd-chn_aa_trnsp_permease"/>
</dbReference>
<evidence type="ECO:0000256" key="8">
    <source>
        <dbReference type="SAM" id="Phobius"/>
    </source>
</evidence>
<reference evidence="10" key="1">
    <citation type="journal article" date="2019" name="Int. J. Syst. Evol. Microbiol.">
        <title>The Global Catalogue of Microorganisms (GCM) 10K type strain sequencing project: providing services to taxonomists for standard genome sequencing and annotation.</title>
        <authorList>
            <consortium name="The Broad Institute Genomics Platform"/>
            <consortium name="The Broad Institute Genome Sequencing Center for Infectious Disease"/>
            <person name="Wu L."/>
            <person name="Ma J."/>
        </authorList>
    </citation>
    <scope>NUCLEOTIDE SEQUENCE [LARGE SCALE GENOMIC DNA]</scope>
    <source>
        <strain evidence="10">TISTR 1511</strain>
    </source>
</reference>
<dbReference type="RefSeq" id="WP_066057379.1">
    <property type="nucleotide sequence ID" value="NZ_JBHUNF010000004.1"/>
</dbReference>
<gene>
    <name evidence="9" type="ORF">ACFSUQ_07335</name>
</gene>
<keyword evidence="10" id="KW-1185">Reference proteome</keyword>
<dbReference type="Proteomes" id="UP001597453">
    <property type="component" value="Unassembled WGS sequence"/>
</dbReference>
<feature type="transmembrane region" description="Helical" evidence="8">
    <location>
        <begin position="217"/>
        <end position="233"/>
    </location>
</feature>
<evidence type="ECO:0000256" key="2">
    <source>
        <dbReference type="ARBA" id="ARBA00010735"/>
    </source>
</evidence>
<proteinExistence type="inferred from homology"/>
<feature type="transmembrane region" description="Helical" evidence="8">
    <location>
        <begin position="195"/>
        <end position="211"/>
    </location>
</feature>
<dbReference type="Pfam" id="PF03591">
    <property type="entry name" value="AzlC"/>
    <property type="match status" value="1"/>
</dbReference>
<feature type="transmembrane region" description="Helical" evidence="8">
    <location>
        <begin position="172"/>
        <end position="188"/>
    </location>
</feature>
<evidence type="ECO:0000256" key="3">
    <source>
        <dbReference type="ARBA" id="ARBA00022448"/>
    </source>
</evidence>
<evidence type="ECO:0000256" key="1">
    <source>
        <dbReference type="ARBA" id="ARBA00004651"/>
    </source>
</evidence>
<accession>A0ABW5RJ57</accession>
<evidence type="ECO:0000256" key="6">
    <source>
        <dbReference type="ARBA" id="ARBA00022989"/>
    </source>
</evidence>